<dbReference type="InterPro" id="IPR027473">
    <property type="entry name" value="L-asparaginase_C"/>
</dbReference>
<reference evidence="8 9" key="1">
    <citation type="submission" date="2023-05" db="EMBL/GenBank/DDBJ databases">
        <title>Marinobacter albus sp. nov., a marine bacterium isolated from sand in a coastal intertidal zone of huludao.</title>
        <authorList>
            <person name="Deng T."/>
        </authorList>
    </citation>
    <scope>NUCLEOTIDE SEQUENCE [LARGE SCALE GENOMIC DNA]</scope>
    <source>
        <strain evidence="8 9">M216</strain>
    </source>
</reference>
<feature type="active site" evidence="4">
    <location>
        <position position="13"/>
    </location>
</feature>
<accession>A0ABT7H8Z7</accession>
<dbReference type="EMBL" id="JASSQD010000001">
    <property type="protein sequence ID" value="MDK9556813.1"/>
    <property type="molecule type" value="Genomic_DNA"/>
</dbReference>
<dbReference type="SUPFAM" id="SSF53774">
    <property type="entry name" value="Glutaminase/Asparaginase"/>
    <property type="match status" value="1"/>
</dbReference>
<dbReference type="SFLD" id="SFLDS00057">
    <property type="entry name" value="Glutaminase/Asparaginase"/>
    <property type="match status" value="1"/>
</dbReference>
<dbReference type="InterPro" id="IPR006034">
    <property type="entry name" value="Asparaginase/glutaminase-like"/>
</dbReference>
<evidence type="ECO:0000256" key="3">
    <source>
        <dbReference type="ARBA" id="ARBA00022801"/>
    </source>
</evidence>
<comment type="similarity">
    <text evidence="1">Belongs to the asparaginase 1 family.</text>
</comment>
<dbReference type="InterPro" id="IPR027475">
    <property type="entry name" value="Asparaginase/glutaminase_AS2"/>
</dbReference>
<comment type="caution">
    <text evidence="8">The sequence shown here is derived from an EMBL/GenBank/DDBJ whole genome shotgun (WGS) entry which is preliminary data.</text>
</comment>
<dbReference type="PROSITE" id="PS00144">
    <property type="entry name" value="ASN_GLN_ASE_1"/>
    <property type="match status" value="1"/>
</dbReference>
<dbReference type="Gene3D" id="3.40.50.1170">
    <property type="entry name" value="L-asparaginase, N-terminal domain"/>
    <property type="match status" value="1"/>
</dbReference>
<sequence length="343" mass="36440">MSRRILVLYTGGTIGMVASQGAYVPGADFGARLGRYLRERLDDLPDYDVVELERLIDSANITPEDWTIIARTLVDYWHQYDGFVLLHGTDTMAATASALSYMLGSCDKPVILTGSQLPLEQARTDAIENLVNSLVFAACADVSEVCICFRSKLIRGNRARKLKTSELDAFDSPNAPLLGRCGIGLELRRDLLLPAGQPNVQIPELDHRSVAVLTLFPGISSALVDAALALPQLKGLIILTYGAGNVPDADTALINVLAAAIDRGIAIVNVSQCPAGRVAQKTYASGAVLDRIGVIPGADLTPEAAFAKLHVLLATGHSGRALQESLQSPLQGDCSPLESGGHC</sequence>
<dbReference type="InterPro" id="IPR020827">
    <property type="entry name" value="Asparaginase/glutaminase_AS1"/>
</dbReference>
<dbReference type="InterPro" id="IPR037152">
    <property type="entry name" value="L-asparaginase_N_sf"/>
</dbReference>
<name>A0ABT7H8Z7_9GAMM</name>
<dbReference type="PROSITE" id="PS51732">
    <property type="entry name" value="ASN_GLN_ASE_3"/>
    <property type="match status" value="1"/>
</dbReference>
<evidence type="ECO:0000256" key="2">
    <source>
        <dbReference type="ARBA" id="ARBA00012920"/>
    </source>
</evidence>
<dbReference type="PRINTS" id="PR00139">
    <property type="entry name" value="ASNGLNASE"/>
</dbReference>
<dbReference type="SMART" id="SM00870">
    <property type="entry name" value="Asparaginase"/>
    <property type="match status" value="1"/>
</dbReference>
<evidence type="ECO:0000256" key="5">
    <source>
        <dbReference type="PROSITE-ProRule" id="PRU10100"/>
    </source>
</evidence>
<evidence type="ECO:0000259" key="7">
    <source>
        <dbReference type="Pfam" id="PF17763"/>
    </source>
</evidence>
<dbReference type="PANTHER" id="PTHR11707">
    <property type="entry name" value="L-ASPARAGINASE"/>
    <property type="match status" value="1"/>
</dbReference>
<dbReference type="Proteomes" id="UP001223547">
    <property type="component" value="Unassembled WGS sequence"/>
</dbReference>
<dbReference type="InterPro" id="IPR040919">
    <property type="entry name" value="Asparaginase_C"/>
</dbReference>
<dbReference type="InterPro" id="IPR006033">
    <property type="entry name" value="AsnA_fam"/>
</dbReference>
<evidence type="ECO:0000256" key="1">
    <source>
        <dbReference type="ARBA" id="ARBA00010518"/>
    </source>
</evidence>
<feature type="domain" description="Asparaginase/glutaminase C-terminal" evidence="7">
    <location>
        <begin position="210"/>
        <end position="324"/>
    </location>
</feature>
<dbReference type="EC" id="3.5.1.1" evidence="2"/>
<feature type="domain" description="L-asparaginase N-terminal" evidence="6">
    <location>
        <begin position="4"/>
        <end position="189"/>
    </location>
</feature>
<organism evidence="8 9">
    <name type="scientific">Marinobacter albus</name>
    <dbReference type="NCBI Taxonomy" id="3030833"/>
    <lineage>
        <taxon>Bacteria</taxon>
        <taxon>Pseudomonadati</taxon>
        <taxon>Pseudomonadota</taxon>
        <taxon>Gammaproteobacteria</taxon>
        <taxon>Pseudomonadales</taxon>
        <taxon>Marinobacteraceae</taxon>
        <taxon>Marinobacter</taxon>
    </lineage>
</organism>
<dbReference type="Gene3D" id="3.40.50.40">
    <property type="match status" value="1"/>
</dbReference>
<protein>
    <recommendedName>
        <fullName evidence="2">asparaginase</fullName>
        <ecNumber evidence="2">3.5.1.1</ecNumber>
    </recommendedName>
</protein>
<evidence type="ECO:0000256" key="4">
    <source>
        <dbReference type="PROSITE-ProRule" id="PRU10099"/>
    </source>
</evidence>
<dbReference type="InterPro" id="IPR041725">
    <property type="entry name" value="L-asparaginase_I"/>
</dbReference>
<gene>
    <name evidence="8" type="ORF">QQF73_04180</name>
</gene>
<dbReference type="RefSeq" id="WP_219866692.1">
    <property type="nucleotide sequence ID" value="NZ_JASSQD010000001.1"/>
</dbReference>
<dbReference type="Pfam" id="PF00710">
    <property type="entry name" value="Asparaginase"/>
    <property type="match status" value="1"/>
</dbReference>
<dbReference type="PIRSF" id="PIRSF001220">
    <property type="entry name" value="L-ASNase_gatD"/>
    <property type="match status" value="1"/>
</dbReference>
<dbReference type="PIRSF" id="PIRSF500176">
    <property type="entry name" value="L_ASNase"/>
    <property type="match status" value="1"/>
</dbReference>
<proteinExistence type="inferred from homology"/>
<keyword evidence="9" id="KW-1185">Reference proteome</keyword>
<dbReference type="InterPro" id="IPR027474">
    <property type="entry name" value="L-asparaginase_N"/>
</dbReference>
<evidence type="ECO:0000313" key="9">
    <source>
        <dbReference type="Proteomes" id="UP001223547"/>
    </source>
</evidence>
<dbReference type="NCBIfam" id="TIGR00519">
    <property type="entry name" value="asnASE_I"/>
    <property type="match status" value="1"/>
</dbReference>
<feature type="active site" evidence="5">
    <location>
        <position position="89"/>
    </location>
</feature>
<keyword evidence="3" id="KW-0378">Hydrolase</keyword>
<dbReference type="Pfam" id="PF17763">
    <property type="entry name" value="Asparaginase_C"/>
    <property type="match status" value="1"/>
</dbReference>
<dbReference type="CDD" id="cd08963">
    <property type="entry name" value="L-asparaginase_I"/>
    <property type="match status" value="1"/>
</dbReference>
<dbReference type="PANTHER" id="PTHR11707:SF28">
    <property type="entry name" value="60 KDA LYSOPHOSPHOLIPASE"/>
    <property type="match status" value="1"/>
</dbReference>
<evidence type="ECO:0000259" key="6">
    <source>
        <dbReference type="Pfam" id="PF00710"/>
    </source>
</evidence>
<dbReference type="PROSITE" id="PS00917">
    <property type="entry name" value="ASN_GLN_ASE_2"/>
    <property type="match status" value="1"/>
</dbReference>
<dbReference type="InterPro" id="IPR036152">
    <property type="entry name" value="Asp/glu_Ase-like_sf"/>
</dbReference>
<evidence type="ECO:0000313" key="8">
    <source>
        <dbReference type="EMBL" id="MDK9556813.1"/>
    </source>
</evidence>